<sequence length="259" mass="30282">MLIKISRRLFSASKLNTEINEFFKDFDKVKNQYTPKPKIAAPPSEWNENLKEDWDEYLESWHEENPFKPKPLRYEIDGQDPHYEYPVPKERDFPPIPDAPSLKHKILLPQLFYLQNPETIAIELIGKVIEHQSNAGTISGIITCTQVSKTYQPEVEKLGILGMTRNKKILYIFAEDDEGEEFCIYVSSVKLIDDNFGENESVTGALKIKSYHYKKTSILYDANSPIRIYDEGYKPAEVKNEYYAATFIYKFYCDEFFKK</sequence>
<dbReference type="AlphaFoldDB" id="A0AAU9KEJ2"/>
<comment type="caution">
    <text evidence="1">The sequence shown here is derived from an EMBL/GenBank/DDBJ whole genome shotgun (WGS) entry which is preliminary data.</text>
</comment>
<gene>
    <name evidence="1" type="ORF">BSTOLATCC_MIC64193</name>
</gene>
<reference evidence="1" key="1">
    <citation type="submission" date="2021-09" db="EMBL/GenBank/DDBJ databases">
        <authorList>
            <consortium name="AG Swart"/>
            <person name="Singh M."/>
            <person name="Singh A."/>
            <person name="Seah K."/>
            <person name="Emmerich C."/>
        </authorList>
    </citation>
    <scope>NUCLEOTIDE SEQUENCE</scope>
    <source>
        <strain evidence="1">ATCC30299</strain>
    </source>
</reference>
<protein>
    <submittedName>
        <fullName evidence="1">Uncharacterized protein</fullName>
    </submittedName>
</protein>
<name>A0AAU9KEJ2_9CILI</name>
<keyword evidence="2" id="KW-1185">Reference proteome</keyword>
<dbReference type="Proteomes" id="UP001162131">
    <property type="component" value="Unassembled WGS sequence"/>
</dbReference>
<accession>A0AAU9KEJ2</accession>
<proteinExistence type="predicted"/>
<evidence type="ECO:0000313" key="2">
    <source>
        <dbReference type="Proteomes" id="UP001162131"/>
    </source>
</evidence>
<dbReference type="EMBL" id="CAJZBQ010000062">
    <property type="protein sequence ID" value="CAG9335730.1"/>
    <property type="molecule type" value="Genomic_DNA"/>
</dbReference>
<organism evidence="1 2">
    <name type="scientific">Blepharisma stoltei</name>
    <dbReference type="NCBI Taxonomy" id="1481888"/>
    <lineage>
        <taxon>Eukaryota</taxon>
        <taxon>Sar</taxon>
        <taxon>Alveolata</taxon>
        <taxon>Ciliophora</taxon>
        <taxon>Postciliodesmatophora</taxon>
        <taxon>Heterotrichea</taxon>
        <taxon>Heterotrichida</taxon>
        <taxon>Blepharismidae</taxon>
        <taxon>Blepharisma</taxon>
    </lineage>
</organism>
<evidence type="ECO:0000313" key="1">
    <source>
        <dbReference type="EMBL" id="CAG9335730.1"/>
    </source>
</evidence>